<feature type="region of interest" description="Disordered" evidence="1">
    <location>
        <begin position="1"/>
        <end position="26"/>
    </location>
</feature>
<evidence type="ECO:0000313" key="3">
    <source>
        <dbReference type="Proteomes" id="UP000203449"/>
    </source>
</evidence>
<dbReference type="RefSeq" id="YP_008058742.1">
    <property type="nucleotide sequence ID" value="NC_021322.1"/>
</dbReference>
<keyword evidence="3" id="KW-1185">Reference proteome</keyword>
<reference evidence="2 3" key="1">
    <citation type="submission" date="2012-12" db="EMBL/GenBank/DDBJ databases">
        <authorList>
            <person name="Sencilo A."/>
            <person name="Jacobs-Sera D."/>
            <person name="Russell D.A."/>
            <person name="Ko C."/>
            <person name="Atanasova N."/>
            <person name="Osterlund E."/>
            <person name="Oksanen H.M."/>
            <person name="Bamford D.H."/>
            <person name="Hatfull G.F."/>
            <person name="Roine E."/>
            <person name="Hendrix R.W."/>
        </authorList>
    </citation>
    <scope>NUCLEOTIDE SEQUENCE [LARGE SCALE GENOMIC DNA]</scope>
</reference>
<gene>
    <name evidence="2" type="primary">52</name>
    <name evidence="2" type="ORF">HHTV1_52</name>
</gene>
<proteinExistence type="predicted"/>
<dbReference type="Proteomes" id="UP000203449">
    <property type="component" value="Segment"/>
</dbReference>
<accession>R4TGE3</accession>
<evidence type="ECO:0000256" key="1">
    <source>
        <dbReference type="SAM" id="MobiDB-lite"/>
    </source>
</evidence>
<protein>
    <submittedName>
        <fullName evidence="2">Uncharacterized protein</fullName>
    </submittedName>
</protein>
<sequence>MANKEINPDTWEDYPGEAGNDDVETIPNKERGCGYLKAGNSYIRSDIDSDGDGTLPGFVIFTDDEGSLHPIPYKESLPRGYETLNGSNFLAAAETQRNVVCLYPGDADAEESHQEAHQQALEKMAEVGLYRSAEAAPSSELDRHLDRMRVDGFDGRDHWGAIPAANSADLLMRVGKSYYDEPWDFIDETLELGLNKGISVHSNKSPPVIQPGRTRVWLIHPHACGEDMPGVIGFVYLTRTIYTLDKDGNVPEYAQDYADAGKLDVVDIGQPEPLEDDDERDYEDIAEAHQGLDSFEEPEEDADSEETTDDEAGAGGDSEPEPQGEADIEPQQIEDLEKASLGELANENWIPVNQPPEEYDAVHGSGNLVAIVDGRKVSASNNFTWEPEEQHGSSVVGPYTVEVRETNGERMLHVEK</sequence>
<dbReference type="KEGG" id="vg:16194194"/>
<feature type="compositionally biased region" description="Acidic residues" evidence="1">
    <location>
        <begin position="10"/>
        <end position="24"/>
    </location>
</feature>
<organism evidence="2 3">
    <name type="scientific">Haloarcula hispanica tailed virus 1</name>
    <dbReference type="NCBI Taxonomy" id="1273750"/>
    <lineage>
        <taxon>Viruses</taxon>
        <taxon>Duplodnaviria</taxon>
        <taxon>Heunggongvirae</taxon>
        <taxon>Uroviricota</taxon>
        <taxon>Caudoviricetes</taxon>
        <taxon>Madisaviridae</taxon>
        <taxon>Clampvirus</taxon>
        <taxon>Clampvirus italiense</taxon>
        <taxon>Clampvirus HHTV1</taxon>
    </lineage>
</organism>
<dbReference type="EMBL" id="KC292025">
    <property type="protein sequence ID" value="AGM11306.1"/>
    <property type="molecule type" value="Genomic_DNA"/>
</dbReference>
<evidence type="ECO:0000313" key="2">
    <source>
        <dbReference type="EMBL" id="AGM11306.1"/>
    </source>
</evidence>
<dbReference type="GeneID" id="16194194"/>
<feature type="compositionally biased region" description="Acidic residues" evidence="1">
    <location>
        <begin position="294"/>
        <end position="326"/>
    </location>
</feature>
<feature type="region of interest" description="Disordered" evidence="1">
    <location>
        <begin position="289"/>
        <end position="326"/>
    </location>
</feature>
<name>R4TGE3_9CAUD</name>